<accession>A0AAE9Z631</accession>
<evidence type="ECO:0000313" key="1">
    <source>
        <dbReference type="EMBL" id="WDE06774.1"/>
    </source>
</evidence>
<proteinExistence type="predicted"/>
<dbReference type="RefSeq" id="WP_152647161.1">
    <property type="nucleotide sequence ID" value="NZ_CP059733.1"/>
</dbReference>
<protein>
    <recommendedName>
        <fullName evidence="3">Solute-binding protein family 3/N-terminal domain-containing protein</fullName>
    </recommendedName>
</protein>
<evidence type="ECO:0008006" key="3">
    <source>
        <dbReference type="Google" id="ProtNLM"/>
    </source>
</evidence>
<reference evidence="1 2" key="2">
    <citation type="journal article" date="2022" name="Mar. Drugs">
        <title>Bioassay-Guided Fractionation Leads to the Detection of Cholic Acid Generated by the Rare Thalassomonas sp.</title>
        <authorList>
            <person name="Pheiffer F."/>
            <person name="Schneider Y.K."/>
            <person name="Hansen E.H."/>
            <person name="Andersen J.H."/>
            <person name="Isaksson J."/>
            <person name="Busche T."/>
            <person name="R C."/>
            <person name="Kalinowski J."/>
            <person name="Zyl L.V."/>
            <person name="Trindade M."/>
        </authorList>
    </citation>
    <scope>NUCLEOTIDE SEQUENCE [LARGE SCALE GENOMIC DNA]</scope>
    <source>
        <strain evidence="1 2">XOM25</strain>
    </source>
</reference>
<dbReference type="Proteomes" id="UP000032352">
    <property type="component" value="Chromosome"/>
</dbReference>
<keyword evidence="2" id="KW-1185">Reference proteome</keyword>
<dbReference type="EMBL" id="CP059733">
    <property type="protein sequence ID" value="WDE06774.1"/>
    <property type="molecule type" value="Genomic_DNA"/>
</dbReference>
<sequence length="294" mass="34035">MPVFNRQNLSQPEKSVPLSAPASVLLCLVLSLFQPVSAKEFSGAEHNTITITLTISNDTETNVSFYSDLLQQALLLAGYQVKVNFIGNLSYLRQIQYLQQGKIDLIWRLRTRERDEKLTRVDVGLTHGMIGQRIFLIPKGDQGRFARINNLAEFKNRKLTGGFGERWFDIEIWKYNQLPYVEIPGENRKIYPMLASKRRNIDYLSRGINEIVSEAQRFPDLEIETNLLFCYRLDMYFYLGPSATRYHRILTESLQQAEKHGLIKALIHKHWGNVEQILQLNKRQKIELQLPPGA</sequence>
<name>A0AAE9Z631_9GAMM</name>
<dbReference type="AlphaFoldDB" id="A0AAE9Z631"/>
<dbReference type="SUPFAM" id="SSF53850">
    <property type="entry name" value="Periplasmic binding protein-like II"/>
    <property type="match status" value="1"/>
</dbReference>
<evidence type="ECO:0000313" key="2">
    <source>
        <dbReference type="Proteomes" id="UP000032352"/>
    </source>
</evidence>
<reference evidence="1 2" key="1">
    <citation type="journal article" date="2015" name="Genome Announc.">
        <title>Draft Genome Sequences of Marine Isolates of Thalassomonas viridans and Thalassomonas actiniarum.</title>
        <authorList>
            <person name="Olonade I."/>
            <person name="van Zyl L.J."/>
            <person name="Trindade M."/>
        </authorList>
    </citation>
    <scope>NUCLEOTIDE SEQUENCE [LARGE SCALE GENOMIC DNA]</scope>
    <source>
        <strain evidence="1 2">XOM25</strain>
    </source>
</reference>
<organism evidence="1 2">
    <name type="scientific">Thalassomonas viridans</name>
    <dbReference type="NCBI Taxonomy" id="137584"/>
    <lineage>
        <taxon>Bacteria</taxon>
        <taxon>Pseudomonadati</taxon>
        <taxon>Pseudomonadota</taxon>
        <taxon>Gammaproteobacteria</taxon>
        <taxon>Alteromonadales</taxon>
        <taxon>Colwelliaceae</taxon>
        <taxon>Thalassomonas</taxon>
    </lineage>
</organism>
<gene>
    <name evidence="1" type="ORF">SG34_007690</name>
</gene>
<dbReference type="KEGG" id="tvd:SG34_007690"/>